<sequence length="176" mass="19908">MKAAEGKVSEEIGNEDIAKVEIAEVENVKEDTAEKDIAEVEIAEKKIAEVEIVNVEMAEERHLHYKMDMTADPSLTQFAKNMFADIIDVNSRFLGIAAKGQMMMKMMRSIYYQSDLHQATKGERAIESNNTSKEERLETKRSGEQLNEAGDYEETKKASRDDRVKTSLESLITIIT</sequence>
<reference evidence="2" key="1">
    <citation type="journal article" date="2020" name="Fungal Divers.">
        <title>Resolving the Mortierellaceae phylogeny through synthesis of multi-gene phylogenetics and phylogenomics.</title>
        <authorList>
            <person name="Vandepol N."/>
            <person name="Liber J."/>
            <person name="Desiro A."/>
            <person name="Na H."/>
            <person name="Kennedy M."/>
            <person name="Barry K."/>
            <person name="Grigoriev I.V."/>
            <person name="Miller A.N."/>
            <person name="O'Donnell K."/>
            <person name="Stajich J.E."/>
            <person name="Bonito G."/>
        </authorList>
    </citation>
    <scope>NUCLEOTIDE SEQUENCE</scope>
    <source>
        <strain evidence="2">NRRL 6426</strain>
    </source>
</reference>
<protein>
    <submittedName>
        <fullName evidence="2">Uncharacterized protein</fullName>
    </submittedName>
</protein>
<comment type="caution">
    <text evidence="2">The sequence shown here is derived from an EMBL/GenBank/DDBJ whole genome shotgun (WGS) entry which is preliminary data.</text>
</comment>
<proteinExistence type="predicted"/>
<evidence type="ECO:0000313" key="3">
    <source>
        <dbReference type="Proteomes" id="UP000748756"/>
    </source>
</evidence>
<keyword evidence="3" id="KW-1185">Reference proteome</keyword>
<evidence type="ECO:0000256" key="1">
    <source>
        <dbReference type="SAM" id="MobiDB-lite"/>
    </source>
</evidence>
<evidence type="ECO:0000313" key="2">
    <source>
        <dbReference type="EMBL" id="KAF9127875.1"/>
    </source>
</evidence>
<gene>
    <name evidence="2" type="ORF">BG015_004468</name>
</gene>
<accession>A0A9P5UZM6</accession>
<feature type="region of interest" description="Disordered" evidence="1">
    <location>
        <begin position="122"/>
        <end position="163"/>
    </location>
</feature>
<dbReference type="EMBL" id="JAAAUQ010002100">
    <property type="protein sequence ID" value="KAF9127875.1"/>
    <property type="molecule type" value="Genomic_DNA"/>
</dbReference>
<organism evidence="2 3">
    <name type="scientific">Linnemannia schmuckeri</name>
    <dbReference type="NCBI Taxonomy" id="64567"/>
    <lineage>
        <taxon>Eukaryota</taxon>
        <taxon>Fungi</taxon>
        <taxon>Fungi incertae sedis</taxon>
        <taxon>Mucoromycota</taxon>
        <taxon>Mortierellomycotina</taxon>
        <taxon>Mortierellomycetes</taxon>
        <taxon>Mortierellales</taxon>
        <taxon>Mortierellaceae</taxon>
        <taxon>Linnemannia</taxon>
    </lineage>
</organism>
<dbReference type="Proteomes" id="UP000748756">
    <property type="component" value="Unassembled WGS sequence"/>
</dbReference>
<feature type="compositionally biased region" description="Basic and acidic residues" evidence="1">
    <location>
        <begin position="153"/>
        <end position="163"/>
    </location>
</feature>
<dbReference type="AlphaFoldDB" id="A0A9P5UZM6"/>
<name>A0A9P5UZM6_9FUNG</name>
<feature type="compositionally biased region" description="Basic and acidic residues" evidence="1">
    <location>
        <begin position="122"/>
        <end position="143"/>
    </location>
</feature>